<evidence type="ECO:0000256" key="1">
    <source>
        <dbReference type="SAM" id="Phobius"/>
    </source>
</evidence>
<reference evidence="2 3" key="1">
    <citation type="submission" date="2016-05" db="EMBL/GenBank/DDBJ databases">
        <title>Comparative analysis of secretome profiles of manganese(II)-oxidizing ascomycete fungi.</title>
        <authorList>
            <consortium name="DOE Joint Genome Institute"/>
            <person name="Zeiner C.A."/>
            <person name="Purvine S.O."/>
            <person name="Zink E.M."/>
            <person name="Wu S."/>
            <person name="Pasa-Tolic L."/>
            <person name="Chaput D.L."/>
            <person name="Haridas S."/>
            <person name="Grigoriev I.V."/>
            <person name="Santelli C.M."/>
            <person name="Hansel C.M."/>
        </authorList>
    </citation>
    <scope>NUCLEOTIDE SEQUENCE [LARGE SCALE GENOMIC DNA]</scope>
    <source>
        <strain evidence="2 3">AP3s5-JAC2a</strain>
    </source>
</reference>
<evidence type="ECO:0000313" key="3">
    <source>
        <dbReference type="Proteomes" id="UP000077069"/>
    </source>
</evidence>
<evidence type="ECO:0000313" key="2">
    <source>
        <dbReference type="EMBL" id="OAG03280.1"/>
    </source>
</evidence>
<dbReference type="GeneID" id="28760250"/>
<keyword evidence="1" id="KW-1133">Transmembrane helix</keyword>
<gene>
    <name evidence="2" type="ORF">CC84DRAFT_1151733</name>
</gene>
<keyword evidence="1" id="KW-0812">Transmembrane</keyword>
<sequence length="747" mass="84322">MFCAFDGRRRAWYRYPDSEKLLLVFTLNATGTLPPVQTRSNESSYDLIPLANRNGYVNPEDLIPMPQCIAQQDQAGWLSTMARCTSKQCTRHFGVICTHHQWLTQLSCLSTEFSPEMVGLYLPVCSRSVLAKAQLFHWIHNITGRMWLVNVGDANGLQSLSPLSLTKGYAAFEVTGKAPTCLTESVVDASIEPFEHVIASCAFTSDTRHTGNADRPWEYRESLRSIVALDTETVGYELTGRTITRGDYFDKRCFCDTFSTHKEAQLCPGPSLASTKERLWLNATCGPDSLPADWTKELQTTAFAYIAPPKWRWPQHKGARSKKMTRLVDHCTTDACDIDSDGYCKVERAVDRACICRNISYDNCEGPCRDFEARIDFVNWLHDLCGNVEGWHGLPKHWRQLTVPTSVEMIPWRWELKPFRKPDSGNPLWKDFSPCVSTEWKLGSVILVNLVTLLAGLCTRPGQSRAYPLASAKQQAWILSGLATAAIYLLANLGISVHATVGCETLSVGQLMLLLCSMPRLTWSMIFLRISNPSQETTLHMVASFLVAEIILQTLSAFPMIQTINYGIEHKFYDNWMARLQTEPAAQYMYAGAVMWLIIIVASLALLLQVASDAIAQPEVRKRGHASAPIVTKAMDQVNKQWTWFEEMVARKWVDRSWDPEREPLVHSGTQDYGTLFTNDPHIRRTRRTTARLTIIIAMSGFLLWVAQWFFWSGFITLSAEGFCPPKLYLLTAIWVAASIIVTKIWA</sequence>
<dbReference type="InParanoid" id="A0A177C982"/>
<dbReference type="OrthoDB" id="3525430at2759"/>
<keyword evidence="1" id="KW-0472">Membrane</keyword>
<name>A0A177C982_9PLEO</name>
<feature type="transmembrane region" description="Helical" evidence="1">
    <location>
        <begin position="511"/>
        <end position="530"/>
    </location>
</feature>
<feature type="transmembrane region" description="Helical" evidence="1">
    <location>
        <begin position="693"/>
        <end position="716"/>
    </location>
</feature>
<dbReference type="RefSeq" id="XP_018033645.1">
    <property type="nucleotide sequence ID" value="XM_018176764.1"/>
</dbReference>
<keyword evidence="3" id="KW-1185">Reference proteome</keyword>
<feature type="transmembrane region" description="Helical" evidence="1">
    <location>
        <begin position="542"/>
        <end position="568"/>
    </location>
</feature>
<protein>
    <submittedName>
        <fullName evidence="2">Uncharacterized protein</fullName>
    </submittedName>
</protein>
<dbReference type="AlphaFoldDB" id="A0A177C982"/>
<dbReference type="EMBL" id="KV441555">
    <property type="protein sequence ID" value="OAG03280.1"/>
    <property type="molecule type" value="Genomic_DNA"/>
</dbReference>
<proteinExistence type="predicted"/>
<organism evidence="2 3">
    <name type="scientific">Paraphaeosphaeria sporulosa</name>
    <dbReference type="NCBI Taxonomy" id="1460663"/>
    <lineage>
        <taxon>Eukaryota</taxon>
        <taxon>Fungi</taxon>
        <taxon>Dikarya</taxon>
        <taxon>Ascomycota</taxon>
        <taxon>Pezizomycotina</taxon>
        <taxon>Dothideomycetes</taxon>
        <taxon>Pleosporomycetidae</taxon>
        <taxon>Pleosporales</taxon>
        <taxon>Massarineae</taxon>
        <taxon>Didymosphaeriaceae</taxon>
        <taxon>Paraphaeosphaeria</taxon>
    </lineage>
</organism>
<feature type="transmembrane region" description="Helical" evidence="1">
    <location>
        <begin position="588"/>
        <end position="608"/>
    </location>
</feature>
<dbReference type="Proteomes" id="UP000077069">
    <property type="component" value="Unassembled WGS sequence"/>
</dbReference>
<feature type="transmembrane region" description="Helical" evidence="1">
    <location>
        <begin position="477"/>
        <end position="499"/>
    </location>
</feature>
<feature type="transmembrane region" description="Helical" evidence="1">
    <location>
        <begin position="440"/>
        <end position="457"/>
    </location>
</feature>
<feature type="transmembrane region" description="Helical" evidence="1">
    <location>
        <begin position="728"/>
        <end position="746"/>
    </location>
</feature>
<accession>A0A177C982</accession>